<sequence length="376" mass="41667">MTAPSSPVPAWLRKAHDHEHTNTVLRVLAEREHARNRARHSSQNRNNVSLRHRLSILPPSLSPQKNQLTEHYSVAVGSEPGHQFCNRYMDIMPYDRTRVIIGGRYFNADWVRERMGGHLMIATQAPLPHTAHDFLSVIASAQGAHVRTVVQLTRNIEAGRQKAHIYFPSYPGQSWIIQPNEENRHLAPFQVTLLKTEAVDSAHCTISTVSVSEVVSGTAAPPVIFQHMLYAAWPDHGVPEPEDRAGLLEFIQLVDQRNRAICNVSTPEAERPIMVNCSAGVGRTGSFIALSSLLRAHGILGFNSSSPPPMRTSVSPLAVSPLGPLPEAVEWDEVAQEIDALREQRPGMVQREEQALLIYDVLIAAFMGKARAQESS</sequence>
<dbReference type="CDD" id="cd00047">
    <property type="entry name" value="PTPc"/>
    <property type="match status" value="1"/>
</dbReference>
<dbReference type="Pfam" id="PF00102">
    <property type="entry name" value="Y_phosphatase"/>
    <property type="match status" value="1"/>
</dbReference>
<dbReference type="Proteomes" id="UP000298061">
    <property type="component" value="Unassembled WGS sequence"/>
</dbReference>
<dbReference type="STRING" id="135208.A0A4Z0A6D8"/>
<dbReference type="SMART" id="SM00404">
    <property type="entry name" value="PTPc_motif"/>
    <property type="match status" value="1"/>
</dbReference>
<dbReference type="SMART" id="SM00194">
    <property type="entry name" value="PTPc"/>
    <property type="match status" value="1"/>
</dbReference>
<proteinExistence type="inferred from homology"/>
<dbReference type="OrthoDB" id="10253954at2759"/>
<protein>
    <recommendedName>
        <fullName evidence="6">Tyrosine specific protein phosphatases domain-containing protein</fullName>
    </recommendedName>
</protein>
<keyword evidence="5" id="KW-1185">Reference proteome</keyword>
<evidence type="ECO:0000256" key="1">
    <source>
        <dbReference type="ARBA" id="ARBA00009649"/>
    </source>
</evidence>
<accession>A0A4Z0A6D8</accession>
<dbReference type="PANTHER" id="PTHR19134">
    <property type="entry name" value="RECEPTOR-TYPE TYROSINE-PROTEIN PHOSPHATASE"/>
    <property type="match status" value="1"/>
</dbReference>
<dbReference type="GO" id="GO:0004725">
    <property type="term" value="F:protein tyrosine phosphatase activity"/>
    <property type="evidence" value="ECO:0007669"/>
    <property type="project" value="InterPro"/>
</dbReference>
<dbReference type="SUPFAM" id="SSF52799">
    <property type="entry name" value="(Phosphotyrosine protein) phosphatases II"/>
    <property type="match status" value="1"/>
</dbReference>
<dbReference type="InterPro" id="IPR000242">
    <property type="entry name" value="PTP_cat"/>
</dbReference>
<evidence type="ECO:0008006" key="6">
    <source>
        <dbReference type="Google" id="ProtNLM"/>
    </source>
</evidence>
<dbReference type="AlphaFoldDB" id="A0A4Z0A6D8"/>
<gene>
    <name evidence="4" type="ORF">EWM64_g2194</name>
</gene>
<dbReference type="EMBL" id="SFCI01000170">
    <property type="protein sequence ID" value="TFY81821.1"/>
    <property type="molecule type" value="Genomic_DNA"/>
</dbReference>
<dbReference type="PRINTS" id="PR00700">
    <property type="entry name" value="PRTYPHPHTASE"/>
</dbReference>
<dbReference type="InterPro" id="IPR029021">
    <property type="entry name" value="Prot-tyrosine_phosphatase-like"/>
</dbReference>
<dbReference type="PANTHER" id="PTHR19134:SF449">
    <property type="entry name" value="TYROSINE-PROTEIN PHOSPHATASE 1"/>
    <property type="match status" value="1"/>
</dbReference>
<dbReference type="PROSITE" id="PS50055">
    <property type="entry name" value="TYR_PHOSPHATASE_PTP"/>
    <property type="match status" value="1"/>
</dbReference>
<evidence type="ECO:0000313" key="4">
    <source>
        <dbReference type="EMBL" id="TFY81821.1"/>
    </source>
</evidence>
<comment type="similarity">
    <text evidence="1">Belongs to the protein-tyrosine phosphatase family. Non-receptor class subfamily.</text>
</comment>
<feature type="domain" description="Tyrosine specific protein phosphatases" evidence="3">
    <location>
        <begin position="248"/>
        <end position="356"/>
    </location>
</feature>
<dbReference type="InterPro" id="IPR050348">
    <property type="entry name" value="Protein-Tyr_Phosphatase"/>
</dbReference>
<organism evidence="4 5">
    <name type="scientific">Hericium alpestre</name>
    <dbReference type="NCBI Taxonomy" id="135208"/>
    <lineage>
        <taxon>Eukaryota</taxon>
        <taxon>Fungi</taxon>
        <taxon>Dikarya</taxon>
        <taxon>Basidiomycota</taxon>
        <taxon>Agaricomycotina</taxon>
        <taxon>Agaricomycetes</taxon>
        <taxon>Russulales</taxon>
        <taxon>Hericiaceae</taxon>
        <taxon>Hericium</taxon>
    </lineage>
</organism>
<reference evidence="4 5" key="1">
    <citation type="submission" date="2019-02" db="EMBL/GenBank/DDBJ databases">
        <title>Genome sequencing of the rare red list fungi Hericium alpestre (H. flagellum).</title>
        <authorList>
            <person name="Buettner E."/>
            <person name="Kellner H."/>
        </authorList>
    </citation>
    <scope>NUCLEOTIDE SEQUENCE [LARGE SCALE GENOMIC DNA]</scope>
    <source>
        <strain evidence="4 5">DSM 108284</strain>
    </source>
</reference>
<feature type="domain" description="Tyrosine-protein phosphatase" evidence="2">
    <location>
        <begin position="86"/>
        <end position="365"/>
    </location>
</feature>
<dbReference type="PROSITE" id="PS50056">
    <property type="entry name" value="TYR_PHOSPHATASE_2"/>
    <property type="match status" value="1"/>
</dbReference>
<dbReference type="Gene3D" id="3.90.190.10">
    <property type="entry name" value="Protein tyrosine phosphatase superfamily"/>
    <property type="match status" value="1"/>
</dbReference>
<dbReference type="InterPro" id="IPR000387">
    <property type="entry name" value="Tyr_Pase_dom"/>
</dbReference>
<evidence type="ECO:0000313" key="5">
    <source>
        <dbReference type="Proteomes" id="UP000298061"/>
    </source>
</evidence>
<comment type="caution">
    <text evidence="4">The sequence shown here is derived from an EMBL/GenBank/DDBJ whole genome shotgun (WGS) entry which is preliminary data.</text>
</comment>
<evidence type="ECO:0000259" key="3">
    <source>
        <dbReference type="PROSITE" id="PS50056"/>
    </source>
</evidence>
<dbReference type="InterPro" id="IPR003595">
    <property type="entry name" value="Tyr_Pase_cat"/>
</dbReference>
<evidence type="ECO:0000259" key="2">
    <source>
        <dbReference type="PROSITE" id="PS50055"/>
    </source>
</evidence>
<name>A0A4Z0A6D8_9AGAM</name>